<dbReference type="RefSeq" id="WP_168105611.1">
    <property type="nucleotide sequence ID" value="NZ_VTOX01000001.1"/>
</dbReference>
<keyword evidence="1" id="KW-1133">Transmembrane helix</keyword>
<accession>A0A7X6DC99</accession>
<comment type="caution">
    <text evidence="2">The sequence shown here is derived from an EMBL/GenBank/DDBJ whole genome shotgun (WGS) entry which is preliminary data.</text>
</comment>
<keyword evidence="1" id="KW-0472">Membrane</keyword>
<gene>
    <name evidence="2" type="ORF">RAMLITH_01740</name>
</gene>
<keyword evidence="1" id="KW-0812">Transmembrane</keyword>
<dbReference type="AlphaFoldDB" id="A0A7X6DC99"/>
<evidence type="ECO:0000313" key="3">
    <source>
        <dbReference type="Proteomes" id="UP000521868"/>
    </source>
</evidence>
<keyword evidence="3" id="KW-1185">Reference proteome</keyword>
<name>A0A7X6DC99_9BURK</name>
<organism evidence="2 3">
    <name type="scientific">Ramlibacter lithotrophicus</name>
    <dbReference type="NCBI Taxonomy" id="2606681"/>
    <lineage>
        <taxon>Bacteria</taxon>
        <taxon>Pseudomonadati</taxon>
        <taxon>Pseudomonadota</taxon>
        <taxon>Betaproteobacteria</taxon>
        <taxon>Burkholderiales</taxon>
        <taxon>Comamonadaceae</taxon>
        <taxon>Ramlibacter</taxon>
    </lineage>
</organism>
<reference evidence="2 3" key="1">
    <citation type="journal article" date="2020" name="Nature">
        <title>Bacterial chemolithoautotrophy via manganese oxidation.</title>
        <authorList>
            <person name="Yu H."/>
            <person name="Leadbetter J.R."/>
        </authorList>
    </citation>
    <scope>NUCLEOTIDE SEQUENCE [LARGE SCALE GENOMIC DNA]</scope>
    <source>
        <strain evidence="2 3">RBP-1</strain>
    </source>
</reference>
<evidence type="ECO:0000256" key="1">
    <source>
        <dbReference type="SAM" id="Phobius"/>
    </source>
</evidence>
<sequence length="105" mass="10841">MNRFESPAFHQPGGRWPAAAMRGLLGVAALAFTAGLWVAVGTQAGQFGEHDAREHVTLPPVVVAGGRLPPEAMTATLGAGPAAVDCGQNAFPLDARSLNRVNLGR</sequence>
<proteinExistence type="predicted"/>
<feature type="transmembrane region" description="Helical" evidence="1">
    <location>
        <begin position="20"/>
        <end position="40"/>
    </location>
</feature>
<dbReference type="EMBL" id="VTOX01000001">
    <property type="protein sequence ID" value="NKE64529.1"/>
    <property type="molecule type" value="Genomic_DNA"/>
</dbReference>
<evidence type="ECO:0000313" key="2">
    <source>
        <dbReference type="EMBL" id="NKE64529.1"/>
    </source>
</evidence>
<protein>
    <submittedName>
        <fullName evidence="2">Uncharacterized protein</fullName>
    </submittedName>
</protein>
<dbReference type="Proteomes" id="UP000521868">
    <property type="component" value="Unassembled WGS sequence"/>
</dbReference>